<dbReference type="GO" id="GO:0005634">
    <property type="term" value="C:nucleus"/>
    <property type="evidence" value="ECO:0007669"/>
    <property type="project" value="UniProtKB-SubCell"/>
</dbReference>
<dbReference type="Proteomes" id="UP001152049">
    <property type="component" value="Unassembled WGS sequence"/>
</dbReference>
<evidence type="ECO:0000256" key="2">
    <source>
        <dbReference type="ARBA" id="ARBA00023015"/>
    </source>
</evidence>
<protein>
    <submittedName>
        <fullName evidence="6">Uncharacterized protein</fullName>
    </submittedName>
</protein>
<evidence type="ECO:0000256" key="3">
    <source>
        <dbReference type="ARBA" id="ARBA00023125"/>
    </source>
</evidence>
<dbReference type="AlphaFoldDB" id="A0A9W8VCQ4"/>
<dbReference type="OrthoDB" id="5217604at2759"/>
<keyword evidence="3" id="KW-0238">DNA-binding</keyword>
<evidence type="ECO:0000313" key="6">
    <source>
        <dbReference type="EMBL" id="KAJ4256191.1"/>
    </source>
</evidence>
<name>A0A9W8VCQ4_9HYPO</name>
<evidence type="ECO:0000256" key="5">
    <source>
        <dbReference type="ARBA" id="ARBA00023242"/>
    </source>
</evidence>
<accession>A0A9W8VCQ4</accession>
<evidence type="ECO:0000256" key="1">
    <source>
        <dbReference type="ARBA" id="ARBA00004123"/>
    </source>
</evidence>
<evidence type="ECO:0000256" key="4">
    <source>
        <dbReference type="ARBA" id="ARBA00023163"/>
    </source>
</evidence>
<dbReference type="PANTHER" id="PTHR31845:SF10">
    <property type="entry name" value="ZN(II)2CYS6 TRANSCRIPTION FACTOR (EUROFUNG)"/>
    <property type="match status" value="1"/>
</dbReference>
<dbReference type="GO" id="GO:0000976">
    <property type="term" value="F:transcription cis-regulatory region binding"/>
    <property type="evidence" value="ECO:0007669"/>
    <property type="project" value="TreeGrafter"/>
</dbReference>
<evidence type="ECO:0000313" key="7">
    <source>
        <dbReference type="Proteomes" id="UP001152049"/>
    </source>
</evidence>
<comment type="caution">
    <text evidence="6">The sequence shown here is derived from an EMBL/GenBank/DDBJ whole genome shotgun (WGS) entry which is preliminary data.</text>
</comment>
<gene>
    <name evidence="6" type="ORF">NW762_009269</name>
</gene>
<dbReference type="EMBL" id="JAOQAZ010000019">
    <property type="protein sequence ID" value="KAJ4256191.1"/>
    <property type="molecule type" value="Genomic_DNA"/>
</dbReference>
<keyword evidence="5" id="KW-0539">Nucleus</keyword>
<keyword evidence="7" id="KW-1185">Reference proteome</keyword>
<organism evidence="6 7">
    <name type="scientific">Fusarium torreyae</name>
    <dbReference type="NCBI Taxonomy" id="1237075"/>
    <lineage>
        <taxon>Eukaryota</taxon>
        <taxon>Fungi</taxon>
        <taxon>Dikarya</taxon>
        <taxon>Ascomycota</taxon>
        <taxon>Pezizomycotina</taxon>
        <taxon>Sordariomycetes</taxon>
        <taxon>Hypocreomycetidae</taxon>
        <taxon>Hypocreales</taxon>
        <taxon>Nectriaceae</taxon>
        <taxon>Fusarium</taxon>
    </lineage>
</organism>
<comment type="subcellular location">
    <subcellularLocation>
        <location evidence="1">Nucleus</location>
    </subcellularLocation>
</comment>
<proteinExistence type="predicted"/>
<dbReference type="PANTHER" id="PTHR31845">
    <property type="entry name" value="FINGER DOMAIN PROTEIN, PUTATIVE-RELATED"/>
    <property type="match status" value="1"/>
</dbReference>
<keyword evidence="2" id="KW-0805">Transcription regulation</keyword>
<reference evidence="6" key="1">
    <citation type="submission" date="2022-09" db="EMBL/GenBank/DDBJ databases">
        <title>Fusarium specimens isolated from Avocado Roots.</title>
        <authorList>
            <person name="Stajich J."/>
            <person name="Roper C."/>
            <person name="Heimlech-Rivalta G."/>
        </authorList>
    </citation>
    <scope>NUCLEOTIDE SEQUENCE</scope>
    <source>
        <strain evidence="6">CF00136</strain>
    </source>
</reference>
<keyword evidence="4" id="KW-0804">Transcription</keyword>
<sequence>MSADHAQVALPSADKAKTIFNKEASFDPFERDILSLKAGDTYLEYFKTRMTPYFPFVLFPKDISVAELNSQQPLACLAALAAASHSDVAVQKALGSLFNQIVAAKLVDEKLGHMDLLRGLLIHLAWAHYQPRPKRYTQHLHLVTSIVSDLRLDRPRRPKLWSVEGGKDRNKPDWNANEMRALAGAYYLCSSSSIMLQKQRQCFDISYISACCEHLALMSEYPNDKYLPYMIQVQGLIERVEDLVYKASFNDNALQFSTESRDITQKCDEIKSTLPFPLSESRE</sequence>
<dbReference type="GO" id="GO:0000981">
    <property type="term" value="F:DNA-binding transcription factor activity, RNA polymerase II-specific"/>
    <property type="evidence" value="ECO:0007669"/>
    <property type="project" value="TreeGrafter"/>
</dbReference>
<dbReference type="InterPro" id="IPR051089">
    <property type="entry name" value="prtT"/>
</dbReference>